<evidence type="ECO:0000313" key="2">
    <source>
        <dbReference type="Proteomes" id="UP000272833"/>
    </source>
</evidence>
<evidence type="ECO:0000313" key="1">
    <source>
        <dbReference type="EMBL" id="RRW32276.1"/>
    </source>
</evidence>
<sequence length="286" mass="30867">MTDTITHGRASRPQAPNLLSRLVARGDAISIERGQLIIMPASSDPVPPNWLAQNRQELTLQILQTVGMDAFHYVSHKSGRYEGGKQPGLTIQLQSVATGADAYAIFNVELTRSRTTKAGNKGDPLPAGQFHPPKGGSLSKFWQSTGLPLRRLAAMHDYMGNLKGILFYASQTADRTDGRLIASTLQTLSLSASVIHQAVLPDNARTTTGQAPDNARTGWPDKHLAPAQQLRDVQVFSGAGTNCHGKAVISEGGNTVILFPPVARKRPEEQSVDEWLADYERPGAST</sequence>
<dbReference type="AlphaFoldDB" id="A0A427HCF5"/>
<proteinExistence type="predicted"/>
<dbReference type="EMBL" id="RHRS01000052">
    <property type="protein sequence ID" value="RRW32276.1"/>
    <property type="molecule type" value="Genomic_DNA"/>
</dbReference>
<name>A0A427HCF5_ECTOL</name>
<protein>
    <submittedName>
        <fullName evidence="1">Uncharacterized protein</fullName>
    </submittedName>
</protein>
<dbReference type="RefSeq" id="WP_125874805.1">
    <property type="nucleotide sequence ID" value="NZ_RHRS01000052.1"/>
</dbReference>
<reference evidence="1 2" key="1">
    <citation type="submission" date="2018-10" db="EMBL/GenBank/DDBJ databases">
        <title>Transmission dynamics of multidrug resistant bacteria on intensive care unit surfaces.</title>
        <authorList>
            <person name="D'Souza A.W."/>
            <person name="Potter R.F."/>
            <person name="Wallace M."/>
            <person name="Shupe A."/>
            <person name="Patel S."/>
            <person name="Sun S."/>
            <person name="Gul D."/>
            <person name="Kwon J.H."/>
            <person name="Andleeb S."/>
            <person name="Burnham C.-A.D."/>
            <person name="Dantas G."/>
        </authorList>
    </citation>
    <scope>NUCLEOTIDE SEQUENCE [LARGE SCALE GENOMIC DNA]</scope>
    <source>
        <strain evidence="1 2">PO_271</strain>
    </source>
</reference>
<organism evidence="1 2">
    <name type="scientific">Ectopseudomonas oleovorans</name>
    <name type="common">Pseudomonas oleovorans</name>
    <dbReference type="NCBI Taxonomy" id="301"/>
    <lineage>
        <taxon>Bacteria</taxon>
        <taxon>Pseudomonadati</taxon>
        <taxon>Pseudomonadota</taxon>
        <taxon>Gammaproteobacteria</taxon>
        <taxon>Pseudomonadales</taxon>
        <taxon>Pseudomonadaceae</taxon>
        <taxon>Ectopseudomonas</taxon>
    </lineage>
</organism>
<gene>
    <name evidence="1" type="ORF">EGJ44_17215</name>
</gene>
<accession>A0A427HCF5</accession>
<dbReference type="Proteomes" id="UP000272833">
    <property type="component" value="Unassembled WGS sequence"/>
</dbReference>
<comment type="caution">
    <text evidence="1">The sequence shown here is derived from an EMBL/GenBank/DDBJ whole genome shotgun (WGS) entry which is preliminary data.</text>
</comment>